<dbReference type="GeneID" id="104708863"/>
<protein>
    <submittedName>
        <fullName evidence="2">Uncharacterized protein LOC104708863</fullName>
    </submittedName>
</protein>
<keyword evidence="1" id="KW-1185">Reference proteome</keyword>
<organism evidence="1 2">
    <name type="scientific">Camelina sativa</name>
    <name type="common">False flax</name>
    <name type="synonym">Myagrum sativum</name>
    <dbReference type="NCBI Taxonomy" id="90675"/>
    <lineage>
        <taxon>Eukaryota</taxon>
        <taxon>Viridiplantae</taxon>
        <taxon>Streptophyta</taxon>
        <taxon>Embryophyta</taxon>
        <taxon>Tracheophyta</taxon>
        <taxon>Spermatophyta</taxon>
        <taxon>Magnoliopsida</taxon>
        <taxon>eudicotyledons</taxon>
        <taxon>Gunneridae</taxon>
        <taxon>Pentapetalae</taxon>
        <taxon>rosids</taxon>
        <taxon>malvids</taxon>
        <taxon>Brassicales</taxon>
        <taxon>Brassicaceae</taxon>
        <taxon>Camelineae</taxon>
        <taxon>Camelina</taxon>
    </lineage>
</organism>
<reference evidence="1" key="1">
    <citation type="journal article" date="2014" name="Nat. Commun.">
        <title>The emerging biofuel crop Camelina sativa retains a highly undifferentiated hexaploid genome structure.</title>
        <authorList>
            <person name="Kagale S."/>
            <person name="Koh C."/>
            <person name="Nixon J."/>
            <person name="Bollina V."/>
            <person name="Clarke W.E."/>
            <person name="Tuteja R."/>
            <person name="Spillane C."/>
            <person name="Robinson S.J."/>
            <person name="Links M.G."/>
            <person name="Clarke C."/>
            <person name="Higgins E.E."/>
            <person name="Huebert T."/>
            <person name="Sharpe A.G."/>
            <person name="Parkin I.A."/>
        </authorList>
    </citation>
    <scope>NUCLEOTIDE SEQUENCE [LARGE SCALE GENOMIC DNA]</scope>
    <source>
        <strain evidence="1">cv. DH55</strain>
    </source>
</reference>
<gene>
    <name evidence="2" type="primary">LOC104708863</name>
</gene>
<reference evidence="2" key="2">
    <citation type="submission" date="2025-08" db="UniProtKB">
        <authorList>
            <consortium name="RefSeq"/>
        </authorList>
    </citation>
    <scope>IDENTIFICATION</scope>
    <source>
        <tissue evidence="2">Leaf</tissue>
    </source>
</reference>
<name>A0ABM0TBQ2_CAMSA</name>
<proteinExistence type="predicted"/>
<dbReference type="RefSeq" id="XP_010423817.1">
    <property type="nucleotide sequence ID" value="XM_010425515.1"/>
</dbReference>
<dbReference type="PANTHER" id="PTHR47481:SF22">
    <property type="entry name" value="RETROTRANSPOSON GAG DOMAIN-CONTAINING PROTEIN"/>
    <property type="match status" value="1"/>
</dbReference>
<evidence type="ECO:0000313" key="2">
    <source>
        <dbReference type="RefSeq" id="XP_010423817.1"/>
    </source>
</evidence>
<evidence type="ECO:0000313" key="1">
    <source>
        <dbReference type="Proteomes" id="UP000694864"/>
    </source>
</evidence>
<dbReference type="Proteomes" id="UP000694864">
    <property type="component" value="Chromosome 1"/>
</dbReference>
<dbReference type="PANTHER" id="PTHR47481">
    <property type="match status" value="1"/>
</dbReference>
<sequence length="132" mass="14479">MSSSSVVVGTADATSLLNINMSNVTKLTSTNYLVWKRQVYALCKGYDLAGYLDGSVAVPPTTLTTNDVSSANPAYKNWFDQLALLESPLPQEDQIDYILGVPEEYKSVVDQIEGLDTTQSFTVVLEKLINHE</sequence>
<accession>A0ABM0TBQ2</accession>